<evidence type="ECO:0000256" key="3">
    <source>
        <dbReference type="ARBA" id="ARBA00022840"/>
    </source>
</evidence>
<evidence type="ECO:0000313" key="5">
    <source>
        <dbReference type="EMBL" id="MEV0711581.1"/>
    </source>
</evidence>
<dbReference type="Proteomes" id="UP001551695">
    <property type="component" value="Unassembled WGS sequence"/>
</dbReference>
<comment type="similarity">
    <text evidence="1">Belongs to the AAA ATPase family.</text>
</comment>
<proteinExistence type="inferred from homology"/>
<organism evidence="5 6">
    <name type="scientific">Nocardia aurea</name>
    <dbReference type="NCBI Taxonomy" id="2144174"/>
    <lineage>
        <taxon>Bacteria</taxon>
        <taxon>Bacillati</taxon>
        <taxon>Actinomycetota</taxon>
        <taxon>Actinomycetes</taxon>
        <taxon>Mycobacteriales</taxon>
        <taxon>Nocardiaceae</taxon>
        <taxon>Nocardia</taxon>
    </lineage>
</organism>
<gene>
    <name evidence="5" type="ORF">AB0I48_28870</name>
</gene>
<dbReference type="GO" id="GO:0005524">
    <property type="term" value="F:ATP binding"/>
    <property type="evidence" value="ECO:0007669"/>
    <property type="project" value="UniProtKB-KW"/>
</dbReference>
<dbReference type="InterPro" id="IPR003959">
    <property type="entry name" value="ATPase_AAA_core"/>
</dbReference>
<dbReference type="InterPro" id="IPR027417">
    <property type="entry name" value="P-loop_NTPase"/>
</dbReference>
<dbReference type="InterPro" id="IPR054472">
    <property type="entry name" value="WHD"/>
</dbReference>
<evidence type="ECO:0000256" key="1">
    <source>
        <dbReference type="ARBA" id="ARBA00006914"/>
    </source>
</evidence>
<dbReference type="InterPro" id="IPR003593">
    <property type="entry name" value="AAA+_ATPase"/>
</dbReference>
<dbReference type="SUPFAM" id="SSF52540">
    <property type="entry name" value="P-loop containing nucleoside triphosphate hydrolases"/>
    <property type="match status" value="2"/>
</dbReference>
<keyword evidence="2" id="KW-0547">Nucleotide-binding</keyword>
<accession>A0ABV3G1L9</accession>
<dbReference type="PANTHER" id="PTHR23073">
    <property type="entry name" value="26S PROTEASOME REGULATORY SUBUNIT"/>
    <property type="match status" value="1"/>
</dbReference>
<protein>
    <submittedName>
        <fullName evidence="5">ATP-binding protein</fullName>
    </submittedName>
</protein>
<keyword evidence="6" id="KW-1185">Reference proteome</keyword>
<dbReference type="RefSeq" id="WP_357788078.1">
    <property type="nucleotide sequence ID" value="NZ_JBFAKC010000016.1"/>
</dbReference>
<evidence type="ECO:0000256" key="2">
    <source>
        <dbReference type="ARBA" id="ARBA00022741"/>
    </source>
</evidence>
<dbReference type="InterPro" id="IPR050221">
    <property type="entry name" value="26S_Proteasome_ATPase"/>
</dbReference>
<sequence>MSQHVAAFSADAAPSSTDRRPSFARLDGLLEHALAALEPGDPFTGLYLTPAQADRALSVAAANPVALPRDPSWENIRAGEQPWDWLRASYRLTEFELDVVLVALAPELDLRYERVLGYLNDDLARPWPTVDLLLRLLSADRDERVSRRACFAPGAALLRHRVIELVPDRHSSNLLAHGVRLDQQITDMLLCQGGLDRRLTACASLTRPEPVPLPDELVRHRDGVLYFHGPPETGRRAAAAALAAYLDKPLLEFRPADASVELVPTVLREQRLHAAVLLVDLDTEPAVAAALTEQIGGTTELTVLTGTRTWPPTPGAPTDVHVVTFDAPDYRARREAWGRAVPGADPDALDALAGLFRLTAARIGAAAATARAQHENPTRAELFAAARAHSRGGLTALAQHIEPRYGWDDLVLPTADADDLRALCLRVTHRDRVLGDWGFTAPGRGVTALFAGPSGTGKTMAAEVIARELGIALYKIDLSTVVSKYIGETEKNLERVFTTAREANACLLFDEADALFGKRSAVRDAHDRYANLEISYLLQRMEHHDGLSILTTNLRAHLDEAFVRRLHFVVEFGLPAEEDRRRIWQRRLPVRVPRDPDIDLDLLAREFPLPGGNIGNIVVAAAFLAAAADTSLGMEHLLTAVRAEYRKMGKVIPAHHDSGST</sequence>
<dbReference type="Pfam" id="PF22977">
    <property type="entry name" value="WHD"/>
    <property type="match status" value="1"/>
</dbReference>
<dbReference type="SMART" id="SM00382">
    <property type="entry name" value="AAA"/>
    <property type="match status" value="1"/>
</dbReference>
<feature type="domain" description="AAA+ ATPase" evidence="4">
    <location>
        <begin position="444"/>
        <end position="576"/>
    </location>
</feature>
<comment type="caution">
    <text evidence="5">The sequence shown here is derived from an EMBL/GenBank/DDBJ whole genome shotgun (WGS) entry which is preliminary data.</text>
</comment>
<dbReference type="EMBL" id="JBFAKC010000016">
    <property type="protein sequence ID" value="MEV0711581.1"/>
    <property type="molecule type" value="Genomic_DNA"/>
</dbReference>
<keyword evidence="3 5" id="KW-0067">ATP-binding</keyword>
<dbReference type="Gene3D" id="3.40.50.300">
    <property type="entry name" value="P-loop containing nucleotide triphosphate hydrolases"/>
    <property type="match status" value="1"/>
</dbReference>
<evidence type="ECO:0000313" key="6">
    <source>
        <dbReference type="Proteomes" id="UP001551695"/>
    </source>
</evidence>
<dbReference type="Pfam" id="PF00004">
    <property type="entry name" value="AAA"/>
    <property type="match status" value="1"/>
</dbReference>
<name>A0ABV3G1L9_9NOCA</name>
<evidence type="ECO:0000259" key="4">
    <source>
        <dbReference type="SMART" id="SM00382"/>
    </source>
</evidence>
<reference evidence="5 6" key="1">
    <citation type="submission" date="2024-06" db="EMBL/GenBank/DDBJ databases">
        <title>The Natural Products Discovery Center: Release of the First 8490 Sequenced Strains for Exploring Actinobacteria Biosynthetic Diversity.</title>
        <authorList>
            <person name="Kalkreuter E."/>
            <person name="Kautsar S.A."/>
            <person name="Yang D."/>
            <person name="Bader C.D."/>
            <person name="Teijaro C.N."/>
            <person name="Fluegel L."/>
            <person name="Davis C.M."/>
            <person name="Simpson J.R."/>
            <person name="Lauterbach L."/>
            <person name="Steele A.D."/>
            <person name="Gui C."/>
            <person name="Meng S."/>
            <person name="Li G."/>
            <person name="Viehrig K."/>
            <person name="Ye F."/>
            <person name="Su P."/>
            <person name="Kiefer A.F."/>
            <person name="Nichols A."/>
            <person name="Cepeda A.J."/>
            <person name="Yan W."/>
            <person name="Fan B."/>
            <person name="Jiang Y."/>
            <person name="Adhikari A."/>
            <person name="Zheng C.-J."/>
            <person name="Schuster L."/>
            <person name="Cowan T.M."/>
            <person name="Smanski M.J."/>
            <person name="Chevrette M.G."/>
            <person name="De Carvalho L.P.S."/>
            <person name="Shen B."/>
        </authorList>
    </citation>
    <scope>NUCLEOTIDE SEQUENCE [LARGE SCALE GENOMIC DNA]</scope>
    <source>
        <strain evidence="5 6">NPDC050403</strain>
    </source>
</reference>
<dbReference type="CDD" id="cd19481">
    <property type="entry name" value="RecA-like_protease"/>
    <property type="match status" value="1"/>
</dbReference>